<dbReference type="RefSeq" id="WP_013256175.1">
    <property type="nucleotide sequence ID" value="NC_014364.1"/>
</dbReference>
<proteinExistence type="inferred from homology"/>
<dbReference type="KEGG" id="ssm:Spirs_3630"/>
<dbReference type="eggNOG" id="COG1940">
    <property type="taxonomic scope" value="Bacteria"/>
</dbReference>
<name>E1R7L1_SEDSS</name>
<dbReference type="Gene3D" id="3.30.420.40">
    <property type="match status" value="2"/>
</dbReference>
<dbReference type="STRING" id="573413.Spirs_3630"/>
<dbReference type="OrthoDB" id="358648at2"/>
<comment type="similarity">
    <text evidence="1">Belongs to the ROK (NagC/XylR) family.</text>
</comment>
<dbReference type="SUPFAM" id="SSF53067">
    <property type="entry name" value="Actin-like ATPase domain"/>
    <property type="match status" value="1"/>
</dbReference>
<dbReference type="Pfam" id="PF00480">
    <property type="entry name" value="ROK"/>
    <property type="match status" value="1"/>
</dbReference>
<gene>
    <name evidence="2" type="ordered locus">Spirs_3630</name>
</gene>
<dbReference type="InterPro" id="IPR000600">
    <property type="entry name" value="ROK"/>
</dbReference>
<dbReference type="Proteomes" id="UP000002318">
    <property type="component" value="Chromosome"/>
</dbReference>
<evidence type="ECO:0000313" key="2">
    <source>
        <dbReference type="EMBL" id="ADK82716.1"/>
    </source>
</evidence>
<dbReference type="AlphaFoldDB" id="E1R7L1"/>
<dbReference type="InterPro" id="IPR043129">
    <property type="entry name" value="ATPase_NBD"/>
</dbReference>
<sequence>MYTYYVGLDMGGTKLKAAVLDEGYQIIKTFYCTPQNEKTTREMCSGEWKKLITPYLAELEQEYHALPSAFGISTPGIPKKDHTAIGHMPERLTDIQGLDWSELLKYPGKIYTVNDAKAAFIGEIQADELKHIKNICMLTLGTGVGGAAKVDGILLEGNIGRAGHLGNMSVDMEGRQALTGIPGGLDNLVGNCQISERTHGLYDDPLGLEMDYVKGDPAAVEYWLKMVKALAVGIASLINILDPEIVIIGGGIANAGKNLFGPLKRYLDLYEWRPYGIPTKIIPAANGDFSGAIGAAIFAHAWQLHIDSGSKGQLAI</sequence>
<dbReference type="EMBL" id="CP002116">
    <property type="protein sequence ID" value="ADK82716.1"/>
    <property type="molecule type" value="Genomic_DNA"/>
</dbReference>
<dbReference type="HOGENOM" id="CLU_036604_0_3_12"/>
<accession>E1R7L1</accession>
<dbReference type="PANTHER" id="PTHR18964:SF149">
    <property type="entry name" value="BIFUNCTIONAL UDP-N-ACETYLGLUCOSAMINE 2-EPIMERASE_N-ACETYLMANNOSAMINE KINASE"/>
    <property type="match status" value="1"/>
</dbReference>
<reference evidence="2 3" key="1">
    <citation type="journal article" date="2010" name="Stand. Genomic Sci.">
        <title>Complete genome sequence of Spirochaeta smaragdinae type strain (SEBR 4228).</title>
        <authorList>
            <person name="Mavromatis K."/>
            <person name="Yasawong M."/>
            <person name="Chertkov O."/>
            <person name="Lapidus A."/>
            <person name="Lucas S."/>
            <person name="Nolan M."/>
            <person name="Del Rio T.G."/>
            <person name="Tice H."/>
            <person name="Cheng J.F."/>
            <person name="Pitluck S."/>
            <person name="Liolios K."/>
            <person name="Ivanova N."/>
            <person name="Tapia R."/>
            <person name="Han C."/>
            <person name="Bruce D."/>
            <person name="Goodwin L."/>
            <person name="Pati A."/>
            <person name="Chen A."/>
            <person name="Palaniappan K."/>
            <person name="Land M."/>
            <person name="Hauser L."/>
            <person name="Chang Y.J."/>
            <person name="Jeffries C.D."/>
            <person name="Detter J.C."/>
            <person name="Rohde M."/>
            <person name="Brambilla E."/>
            <person name="Spring S."/>
            <person name="Goker M."/>
            <person name="Sikorski J."/>
            <person name="Woyke T."/>
            <person name="Bristow J."/>
            <person name="Eisen J.A."/>
            <person name="Markowitz V."/>
            <person name="Hugenholtz P."/>
            <person name="Klenk H.P."/>
            <person name="Kyrpides N.C."/>
        </authorList>
    </citation>
    <scope>NUCLEOTIDE SEQUENCE [LARGE SCALE GENOMIC DNA]</scope>
    <source>
        <strain evidence="3">DSM 11293 / JCM 15392 / SEBR 4228</strain>
    </source>
</reference>
<organism evidence="2 3">
    <name type="scientific">Sediminispirochaeta smaragdinae (strain DSM 11293 / JCM 15392 / SEBR 4228)</name>
    <name type="common">Spirochaeta smaragdinae</name>
    <dbReference type="NCBI Taxonomy" id="573413"/>
    <lineage>
        <taxon>Bacteria</taxon>
        <taxon>Pseudomonadati</taxon>
        <taxon>Spirochaetota</taxon>
        <taxon>Spirochaetia</taxon>
        <taxon>Spirochaetales</taxon>
        <taxon>Spirochaetaceae</taxon>
        <taxon>Sediminispirochaeta</taxon>
    </lineage>
</organism>
<keyword evidence="3" id="KW-1185">Reference proteome</keyword>
<evidence type="ECO:0000256" key="1">
    <source>
        <dbReference type="ARBA" id="ARBA00006479"/>
    </source>
</evidence>
<dbReference type="PANTHER" id="PTHR18964">
    <property type="entry name" value="ROK (REPRESSOR, ORF, KINASE) FAMILY"/>
    <property type="match status" value="1"/>
</dbReference>
<protein>
    <submittedName>
        <fullName evidence="2">ROK family protein</fullName>
    </submittedName>
</protein>
<evidence type="ECO:0000313" key="3">
    <source>
        <dbReference type="Proteomes" id="UP000002318"/>
    </source>
</evidence>